<dbReference type="Proteomes" id="UP000549343">
    <property type="component" value="Unassembled WGS sequence"/>
</dbReference>
<dbReference type="GO" id="GO:0009279">
    <property type="term" value="C:cell outer membrane"/>
    <property type="evidence" value="ECO:0007669"/>
    <property type="project" value="UniProtKB-SubCell"/>
</dbReference>
<proteinExistence type="predicted"/>
<evidence type="ECO:0000259" key="5">
    <source>
        <dbReference type="PROSITE" id="PS51123"/>
    </source>
</evidence>
<evidence type="ECO:0000256" key="2">
    <source>
        <dbReference type="ARBA" id="ARBA00023136"/>
    </source>
</evidence>
<dbReference type="Pfam" id="PF00691">
    <property type="entry name" value="OmpA"/>
    <property type="match status" value="1"/>
</dbReference>
<dbReference type="InterPro" id="IPR006664">
    <property type="entry name" value="OMP_bac"/>
</dbReference>
<evidence type="ECO:0000256" key="3">
    <source>
        <dbReference type="ARBA" id="ARBA00023237"/>
    </source>
</evidence>
<evidence type="ECO:0000313" key="9">
    <source>
        <dbReference type="Proteomes" id="UP001501427"/>
    </source>
</evidence>
<dbReference type="PROSITE" id="PS51123">
    <property type="entry name" value="OMPA_2"/>
    <property type="match status" value="1"/>
</dbReference>
<evidence type="ECO:0000313" key="6">
    <source>
        <dbReference type="EMBL" id="GAA0589647.1"/>
    </source>
</evidence>
<accession>A0A7W7I7Y2</accession>
<dbReference type="InterPro" id="IPR036737">
    <property type="entry name" value="OmpA-like_sf"/>
</dbReference>
<dbReference type="EMBL" id="BAAAHD010000067">
    <property type="protein sequence ID" value="GAA0589647.1"/>
    <property type="molecule type" value="Genomic_DNA"/>
</dbReference>
<evidence type="ECO:0000256" key="1">
    <source>
        <dbReference type="ARBA" id="ARBA00004442"/>
    </source>
</evidence>
<keyword evidence="3" id="KW-0998">Cell outer membrane</keyword>
<dbReference type="CDD" id="cd07185">
    <property type="entry name" value="OmpA_C-like"/>
    <property type="match status" value="1"/>
</dbReference>
<dbReference type="PROSITE" id="PS51257">
    <property type="entry name" value="PROKAR_LIPOPROTEIN"/>
    <property type="match status" value="1"/>
</dbReference>
<organism evidence="7 8">
    <name type="scientific">Actinomadura livida</name>
    <dbReference type="NCBI Taxonomy" id="79909"/>
    <lineage>
        <taxon>Bacteria</taxon>
        <taxon>Bacillati</taxon>
        <taxon>Actinomycetota</taxon>
        <taxon>Actinomycetes</taxon>
        <taxon>Streptosporangiales</taxon>
        <taxon>Thermomonosporaceae</taxon>
        <taxon>Actinomadura</taxon>
    </lineage>
</organism>
<protein>
    <submittedName>
        <fullName evidence="7">Outer membrane protein OmpA-like peptidoglycan-associated protein</fullName>
    </submittedName>
</protein>
<dbReference type="AlphaFoldDB" id="A0A7W7I7Y2"/>
<evidence type="ECO:0000256" key="4">
    <source>
        <dbReference type="PROSITE-ProRule" id="PRU00473"/>
    </source>
</evidence>
<reference evidence="6" key="3">
    <citation type="submission" date="2023-12" db="EMBL/GenBank/DDBJ databases">
        <authorList>
            <person name="Sun Q."/>
            <person name="Inoue M."/>
        </authorList>
    </citation>
    <scope>NUCLEOTIDE SEQUENCE</scope>
    <source>
        <strain evidence="6">JCM 10667</strain>
    </source>
</reference>
<keyword evidence="9" id="KW-1185">Reference proteome</keyword>
<dbReference type="RefSeq" id="WP_184879369.1">
    <property type="nucleotide sequence ID" value="NZ_BAAAHD010000067.1"/>
</dbReference>
<dbReference type="PANTHER" id="PTHR30329:SF21">
    <property type="entry name" value="LIPOPROTEIN YIAD-RELATED"/>
    <property type="match status" value="1"/>
</dbReference>
<dbReference type="PRINTS" id="PR01021">
    <property type="entry name" value="OMPADOMAIN"/>
</dbReference>
<gene>
    <name evidence="7" type="ORF">F4557_000590</name>
    <name evidence="6" type="ORF">GCM10009546_60140</name>
</gene>
<dbReference type="SUPFAM" id="SSF103088">
    <property type="entry name" value="OmpA-like"/>
    <property type="match status" value="1"/>
</dbReference>
<comment type="caution">
    <text evidence="7">The sequence shown here is derived from an EMBL/GenBank/DDBJ whole genome shotgun (WGS) entry which is preliminary data.</text>
</comment>
<evidence type="ECO:0000313" key="7">
    <source>
        <dbReference type="EMBL" id="MBB4772172.1"/>
    </source>
</evidence>
<reference evidence="6 9" key="1">
    <citation type="journal article" date="2019" name="Int. J. Syst. Evol. Microbiol.">
        <title>The Global Catalogue of Microorganisms (GCM) 10K type strain sequencing project: providing services to taxonomists for standard genome sequencing and annotation.</title>
        <authorList>
            <consortium name="The Broad Institute Genomics Platform"/>
            <consortium name="The Broad Institute Genome Sequencing Center for Infectious Disease"/>
            <person name="Wu L."/>
            <person name="Ma J."/>
        </authorList>
    </citation>
    <scope>NUCLEOTIDE SEQUENCE [LARGE SCALE GENOMIC DNA]</scope>
    <source>
        <strain evidence="6 9">JCM 10667</strain>
    </source>
</reference>
<keyword evidence="2 4" id="KW-0472">Membrane</keyword>
<dbReference type="Gene3D" id="3.30.1330.60">
    <property type="entry name" value="OmpA-like domain"/>
    <property type="match status" value="1"/>
</dbReference>
<sequence>MRLVLSFAAFLFGLVLLVGCTGGGPVEDGLPTERGRPAADGGFVKEGLFGGAGELMRARVQIKGVERRGDKSVLRYSVTSLDSSKKFLTFAVDLIDPVGRLLYKSTGDTGGEGFEPGETREMTAEYPAIPRSVARVTAITQSTAGEFTGIPVTGPDDASAASLARLRGNPVELYGITEGEVRDTVTSGQRVTVGLRADALFEKSSPDLSRRAGALLDEIARELKAKAVGSLNFEGHTDSGGDDAANVELSKERAEAVMREMKSRLGDGFSYTASGRGAAEPISVEDDAEARERNRRVEITYEVKRPETASTKTAPADFRRWDGKKVASRSAKFGDAKRRIDVKPFYRDGAYIVAVFDIVNEGPGPTPPDASYAHRDYPGGVFTSFSVRVPESKDVYRSVRIGTVTPRATGAYVGPGRVVGGAEANEAVRGFTYLPAPPGKVTSVAFDAGPFGKVGKVPVRQSG</sequence>
<comment type="subcellular location">
    <subcellularLocation>
        <location evidence="1">Cell outer membrane</location>
    </subcellularLocation>
</comment>
<dbReference type="PANTHER" id="PTHR30329">
    <property type="entry name" value="STATOR ELEMENT OF FLAGELLAR MOTOR COMPLEX"/>
    <property type="match status" value="1"/>
</dbReference>
<dbReference type="EMBL" id="JACHMV010000001">
    <property type="protein sequence ID" value="MBB4772172.1"/>
    <property type="molecule type" value="Genomic_DNA"/>
</dbReference>
<dbReference type="InterPro" id="IPR006665">
    <property type="entry name" value="OmpA-like"/>
</dbReference>
<dbReference type="InterPro" id="IPR050330">
    <property type="entry name" value="Bact_OuterMem_StrucFunc"/>
</dbReference>
<feature type="domain" description="OmpA-like" evidence="5">
    <location>
        <begin position="188"/>
        <end position="305"/>
    </location>
</feature>
<name>A0A7W7I7Y2_9ACTN</name>
<reference evidence="7 8" key="2">
    <citation type="submission" date="2020-08" db="EMBL/GenBank/DDBJ databases">
        <title>Sequencing the genomes of 1000 actinobacteria strains.</title>
        <authorList>
            <person name="Klenk H.-P."/>
        </authorList>
    </citation>
    <scope>NUCLEOTIDE SEQUENCE [LARGE SCALE GENOMIC DNA]</scope>
    <source>
        <strain evidence="7 8">DSM 44772</strain>
    </source>
</reference>
<evidence type="ECO:0000313" key="8">
    <source>
        <dbReference type="Proteomes" id="UP000549343"/>
    </source>
</evidence>
<dbReference type="Proteomes" id="UP001501427">
    <property type="component" value="Unassembled WGS sequence"/>
</dbReference>